<accession>A0A0F9P9V2</accession>
<proteinExistence type="predicted"/>
<organism evidence="1">
    <name type="scientific">marine sediment metagenome</name>
    <dbReference type="NCBI Taxonomy" id="412755"/>
    <lineage>
        <taxon>unclassified sequences</taxon>
        <taxon>metagenomes</taxon>
        <taxon>ecological metagenomes</taxon>
    </lineage>
</organism>
<evidence type="ECO:0000313" key="1">
    <source>
        <dbReference type="EMBL" id="KKM97760.1"/>
    </source>
</evidence>
<protein>
    <submittedName>
        <fullName evidence="1">Uncharacterized protein</fullName>
    </submittedName>
</protein>
<dbReference type="EMBL" id="LAZR01005710">
    <property type="protein sequence ID" value="KKM97760.1"/>
    <property type="molecule type" value="Genomic_DNA"/>
</dbReference>
<gene>
    <name evidence="1" type="ORF">LCGC14_1164700</name>
</gene>
<reference evidence="1" key="1">
    <citation type="journal article" date="2015" name="Nature">
        <title>Complex archaea that bridge the gap between prokaryotes and eukaryotes.</title>
        <authorList>
            <person name="Spang A."/>
            <person name="Saw J.H."/>
            <person name="Jorgensen S.L."/>
            <person name="Zaremba-Niedzwiedzka K."/>
            <person name="Martijn J."/>
            <person name="Lind A.E."/>
            <person name="van Eijk R."/>
            <person name="Schleper C."/>
            <person name="Guy L."/>
            <person name="Ettema T.J."/>
        </authorList>
    </citation>
    <scope>NUCLEOTIDE SEQUENCE</scope>
</reference>
<dbReference type="AlphaFoldDB" id="A0A0F9P9V2"/>
<comment type="caution">
    <text evidence="1">The sequence shown here is derived from an EMBL/GenBank/DDBJ whole genome shotgun (WGS) entry which is preliminary data.</text>
</comment>
<name>A0A0F9P9V2_9ZZZZ</name>
<sequence length="92" mass="11015">MKKCTECGKRKWKIDYAKSLMEWTHGFTKKICRQCYIEIIERELKKIKANLKEQKILLEKEIIMDNVKKIKPKIKISGSYKKQRKVGGKRTK</sequence>